<dbReference type="Proteomes" id="UP000638849">
    <property type="component" value="Unassembled WGS sequence"/>
</dbReference>
<evidence type="ECO:0000313" key="2">
    <source>
        <dbReference type="EMBL" id="MBI0312709.1"/>
    </source>
</evidence>
<name>A0ABS0R5R4_9ACTN</name>
<evidence type="ECO:0000256" key="1">
    <source>
        <dbReference type="SAM" id="Phobius"/>
    </source>
</evidence>
<accession>A0ABS0R5R4</accession>
<keyword evidence="1" id="KW-0812">Transmembrane</keyword>
<reference evidence="2 3" key="1">
    <citation type="submission" date="2020-12" db="EMBL/GenBank/DDBJ databases">
        <authorList>
            <person name="Kusuma A.B."/>
            <person name="Nouioui I."/>
            <person name="Goodfellow M."/>
        </authorList>
    </citation>
    <scope>NUCLEOTIDE SEQUENCE [LARGE SCALE GENOMIC DNA]</scope>
    <source>
        <strain evidence="2 3">DSM 41764</strain>
    </source>
</reference>
<evidence type="ECO:0000313" key="3">
    <source>
        <dbReference type="Proteomes" id="UP000638849"/>
    </source>
</evidence>
<sequence length="85" mass="9696">MLIGTGIAAAFLIGYLAGHFELLGRIHDMGVALGDWAQRYDASGRRGWRWRMIVAPVLIFRLIILHPIRGTRAYRQAKLHKRRTA</sequence>
<keyword evidence="3" id="KW-1185">Reference proteome</keyword>
<dbReference type="RefSeq" id="WP_198275933.1">
    <property type="nucleotide sequence ID" value="NZ_BAAAIF010000018.1"/>
</dbReference>
<keyword evidence="1" id="KW-1133">Transmembrane helix</keyword>
<feature type="transmembrane region" description="Helical" evidence="1">
    <location>
        <begin position="48"/>
        <end position="68"/>
    </location>
</feature>
<protein>
    <submittedName>
        <fullName evidence="2">Uncharacterized protein</fullName>
    </submittedName>
</protein>
<comment type="caution">
    <text evidence="2">The sequence shown here is derived from an EMBL/GenBank/DDBJ whole genome shotgun (WGS) entry which is preliminary data.</text>
</comment>
<proteinExistence type="predicted"/>
<keyword evidence="1" id="KW-0472">Membrane</keyword>
<organism evidence="2 3">
    <name type="scientific">Streptomyces javensis</name>
    <dbReference type="NCBI Taxonomy" id="114698"/>
    <lineage>
        <taxon>Bacteria</taxon>
        <taxon>Bacillati</taxon>
        <taxon>Actinomycetota</taxon>
        <taxon>Actinomycetes</taxon>
        <taxon>Kitasatosporales</taxon>
        <taxon>Streptomycetaceae</taxon>
        <taxon>Streptomyces</taxon>
        <taxon>Streptomyces violaceusniger group</taxon>
    </lineage>
</organism>
<dbReference type="EMBL" id="JAEEAQ010000040">
    <property type="protein sequence ID" value="MBI0312709.1"/>
    <property type="molecule type" value="Genomic_DNA"/>
</dbReference>
<gene>
    <name evidence="2" type="ORF">JBF12_06810</name>
</gene>